<dbReference type="EMBL" id="JAPDNS010000001">
    <property type="protein sequence ID" value="MCW3485250.1"/>
    <property type="molecule type" value="Genomic_DNA"/>
</dbReference>
<dbReference type="InterPro" id="IPR026497">
    <property type="entry name" value="GRASP-with-SPASM"/>
</dbReference>
<feature type="domain" description="4Fe4S-binding SPASM" evidence="1">
    <location>
        <begin position="247"/>
        <end position="304"/>
    </location>
</feature>
<dbReference type="Proteomes" id="UP001207742">
    <property type="component" value="Unassembled WGS sequence"/>
</dbReference>
<evidence type="ECO:0000313" key="3">
    <source>
        <dbReference type="Proteomes" id="UP001207742"/>
    </source>
</evidence>
<accession>A0ABT3IMR3</accession>
<proteinExistence type="predicted"/>
<dbReference type="Pfam" id="PF13186">
    <property type="entry name" value="SPASM"/>
    <property type="match status" value="1"/>
</dbReference>
<dbReference type="Gene3D" id="3.20.20.70">
    <property type="entry name" value="Aldolase class I"/>
    <property type="match status" value="1"/>
</dbReference>
<name>A0ABT3IMR3_9BACT</name>
<keyword evidence="3" id="KW-1185">Reference proteome</keyword>
<organism evidence="2 3">
    <name type="scientific">Chitinophaga nivalis</name>
    <dbReference type="NCBI Taxonomy" id="2991709"/>
    <lineage>
        <taxon>Bacteria</taxon>
        <taxon>Pseudomonadati</taxon>
        <taxon>Bacteroidota</taxon>
        <taxon>Chitinophagia</taxon>
        <taxon>Chitinophagales</taxon>
        <taxon>Chitinophagaceae</taxon>
        <taxon>Chitinophaga</taxon>
    </lineage>
</organism>
<dbReference type="SUPFAM" id="SSF102114">
    <property type="entry name" value="Radical SAM enzymes"/>
    <property type="match status" value="1"/>
</dbReference>
<dbReference type="NCBIfam" id="TIGR04193">
    <property type="entry name" value="SPASM_w_grasp"/>
    <property type="match status" value="1"/>
</dbReference>
<gene>
    <name evidence="2" type="primary">gwsS</name>
    <name evidence="2" type="ORF">OL497_15175</name>
</gene>
<dbReference type="InterPro" id="IPR013785">
    <property type="entry name" value="Aldolase_TIM"/>
</dbReference>
<protein>
    <submittedName>
        <fullName evidence="2">Grasp-with-spasm system SPASM domain peptide maturase</fullName>
    </submittedName>
</protein>
<dbReference type="NCBIfam" id="TIGR04085">
    <property type="entry name" value="rSAM_more_4Fe4S"/>
    <property type="match status" value="1"/>
</dbReference>
<evidence type="ECO:0000259" key="1">
    <source>
        <dbReference type="Pfam" id="PF13186"/>
    </source>
</evidence>
<evidence type="ECO:0000313" key="2">
    <source>
        <dbReference type="EMBL" id="MCW3485250.1"/>
    </source>
</evidence>
<dbReference type="RefSeq" id="WP_264731434.1">
    <property type="nucleotide sequence ID" value="NZ_JAPDNR010000001.1"/>
</dbReference>
<dbReference type="InterPro" id="IPR023885">
    <property type="entry name" value="4Fe4S-binding_SPASM_dom"/>
</dbReference>
<reference evidence="2 3" key="1">
    <citation type="submission" date="2022-10" db="EMBL/GenBank/DDBJ databases">
        <title>Chitinophaga nivalis PC15 sp. nov., isolated from Pyeongchang county, South Korea.</title>
        <authorList>
            <person name="Trinh H.N."/>
        </authorList>
    </citation>
    <scope>NUCLEOTIDE SEQUENCE [LARGE SCALE GENOMIC DNA]</scope>
    <source>
        <strain evidence="2 3">PC14</strain>
    </source>
</reference>
<dbReference type="InterPro" id="IPR058240">
    <property type="entry name" value="rSAM_sf"/>
</dbReference>
<comment type="caution">
    <text evidence="2">The sequence shown here is derived from an EMBL/GenBank/DDBJ whole genome shotgun (WGS) entry which is preliminary data.</text>
</comment>
<sequence length="356" mass="41446">MKTNIPFRLFTCCLPVEGAQRSVLCDVQRQSIHLIPNTLYEILLLHDGKTIEQVYQYYEHEQDEIIHEYFEFLLREEFIFFTETPAAFPPMDLTWDEPYPVTNAIIDLDAATPPLPWPRLIHELETLGCQHIQLRCFSDHPLTFFEDILQQLEHTRILSAELIIKYQDHFTQPMLVGFCSLFKRITLLTLHTTPFTETVFHPPAGNARILYIPSPIDAATHCGHIIPDYFSINIKTFTESQQYNTCLNRKISIDAAGNIKNCPSMKDSFGNVYDSTLLAALAHPAFKKYWHINKNQISVCKDCEFRHICTDCRAYLENPQDILSKPLKCGYNPYTCEWEDWSQNPLKEHAIAYYFK</sequence>